<feature type="transmembrane region" description="Helical" evidence="6">
    <location>
        <begin position="169"/>
        <end position="189"/>
    </location>
</feature>
<feature type="transmembrane region" description="Helical" evidence="6">
    <location>
        <begin position="290"/>
        <end position="311"/>
    </location>
</feature>
<keyword evidence="4 6" id="KW-0472">Membrane</keyword>
<feature type="transmembrane region" description="Helical" evidence="6">
    <location>
        <begin position="407"/>
        <end position="427"/>
    </location>
</feature>
<dbReference type="PANTHER" id="PTHR42770">
    <property type="entry name" value="AMINO ACID TRANSPORTER-RELATED"/>
    <property type="match status" value="1"/>
</dbReference>
<feature type="transmembrane region" description="Helical" evidence="6">
    <location>
        <begin position="375"/>
        <end position="395"/>
    </location>
</feature>
<dbReference type="EMBL" id="JBHLYQ010000002">
    <property type="protein sequence ID" value="MFC0080637.1"/>
    <property type="molecule type" value="Genomic_DNA"/>
</dbReference>
<dbReference type="InterPro" id="IPR004841">
    <property type="entry name" value="AA-permease/SLC12A_dom"/>
</dbReference>
<reference evidence="8 9" key="1">
    <citation type="submission" date="2024-09" db="EMBL/GenBank/DDBJ databases">
        <authorList>
            <person name="Sun Q."/>
            <person name="Mori K."/>
        </authorList>
    </citation>
    <scope>NUCLEOTIDE SEQUENCE [LARGE SCALE GENOMIC DNA]</scope>
    <source>
        <strain evidence="8 9">JCM 15389</strain>
    </source>
</reference>
<feature type="region of interest" description="Disordered" evidence="5">
    <location>
        <begin position="472"/>
        <end position="491"/>
    </location>
</feature>
<dbReference type="PANTHER" id="PTHR42770:SF11">
    <property type="entry name" value="INNER MEMBRANE TRANSPORT PROTEIN YBAT"/>
    <property type="match status" value="1"/>
</dbReference>
<dbReference type="InterPro" id="IPR050367">
    <property type="entry name" value="APC_superfamily"/>
</dbReference>
<evidence type="ECO:0000256" key="5">
    <source>
        <dbReference type="SAM" id="MobiDB-lite"/>
    </source>
</evidence>
<feature type="transmembrane region" description="Helical" evidence="6">
    <location>
        <begin position="21"/>
        <end position="43"/>
    </location>
</feature>
<comment type="subcellular location">
    <subcellularLocation>
        <location evidence="1">Membrane</location>
        <topology evidence="1">Multi-pass membrane protein</topology>
    </subcellularLocation>
</comment>
<feature type="compositionally biased region" description="Pro residues" evidence="5">
    <location>
        <begin position="476"/>
        <end position="491"/>
    </location>
</feature>
<dbReference type="Proteomes" id="UP001589788">
    <property type="component" value="Unassembled WGS sequence"/>
</dbReference>
<dbReference type="Gene3D" id="1.20.1740.10">
    <property type="entry name" value="Amino acid/polyamine transporter I"/>
    <property type="match status" value="1"/>
</dbReference>
<evidence type="ECO:0000259" key="7">
    <source>
        <dbReference type="Pfam" id="PF00324"/>
    </source>
</evidence>
<organism evidence="8 9">
    <name type="scientific">Aciditerrimonas ferrireducens</name>
    <dbReference type="NCBI Taxonomy" id="667306"/>
    <lineage>
        <taxon>Bacteria</taxon>
        <taxon>Bacillati</taxon>
        <taxon>Actinomycetota</taxon>
        <taxon>Acidimicrobiia</taxon>
        <taxon>Acidimicrobiales</taxon>
        <taxon>Acidimicrobiaceae</taxon>
        <taxon>Aciditerrimonas</taxon>
    </lineage>
</organism>
<feature type="transmembrane region" description="Helical" evidence="6">
    <location>
        <begin position="209"/>
        <end position="228"/>
    </location>
</feature>
<gene>
    <name evidence="8" type="ORF">ACFFRE_00505</name>
</gene>
<evidence type="ECO:0000256" key="3">
    <source>
        <dbReference type="ARBA" id="ARBA00022989"/>
    </source>
</evidence>
<feature type="transmembrane region" description="Helical" evidence="6">
    <location>
        <begin position="439"/>
        <end position="461"/>
    </location>
</feature>
<feature type="transmembrane region" description="Helical" evidence="6">
    <location>
        <begin position="141"/>
        <end position="162"/>
    </location>
</feature>
<keyword evidence="3 6" id="KW-1133">Transmembrane helix</keyword>
<protein>
    <submittedName>
        <fullName evidence="8">APC family permease</fullName>
    </submittedName>
</protein>
<evidence type="ECO:0000313" key="9">
    <source>
        <dbReference type="Proteomes" id="UP001589788"/>
    </source>
</evidence>
<accession>A0ABV6C2Z9</accession>
<evidence type="ECO:0000313" key="8">
    <source>
        <dbReference type="EMBL" id="MFC0080637.1"/>
    </source>
</evidence>
<proteinExistence type="predicted"/>
<dbReference type="Pfam" id="PF00324">
    <property type="entry name" value="AA_permease"/>
    <property type="match status" value="1"/>
</dbReference>
<feature type="domain" description="Amino acid permease/ SLC12A" evidence="7">
    <location>
        <begin position="26"/>
        <end position="440"/>
    </location>
</feature>
<evidence type="ECO:0000256" key="1">
    <source>
        <dbReference type="ARBA" id="ARBA00004141"/>
    </source>
</evidence>
<keyword evidence="9" id="KW-1185">Reference proteome</keyword>
<name>A0ABV6C2Z9_9ACTN</name>
<evidence type="ECO:0000256" key="4">
    <source>
        <dbReference type="ARBA" id="ARBA00023136"/>
    </source>
</evidence>
<dbReference type="RefSeq" id="WP_377787051.1">
    <property type="nucleotide sequence ID" value="NZ_JBHLYQ010000002.1"/>
</dbReference>
<evidence type="ECO:0000256" key="2">
    <source>
        <dbReference type="ARBA" id="ARBA00022692"/>
    </source>
</evidence>
<keyword evidence="2 6" id="KW-0812">Transmembrane</keyword>
<comment type="caution">
    <text evidence="8">The sequence shown here is derived from an EMBL/GenBank/DDBJ whole genome shotgun (WGS) entry which is preliminary data.</text>
</comment>
<feature type="transmembrane region" description="Helical" evidence="6">
    <location>
        <begin position="98"/>
        <end position="121"/>
    </location>
</feature>
<feature type="transmembrane region" description="Helical" evidence="6">
    <location>
        <begin position="49"/>
        <end position="70"/>
    </location>
</feature>
<dbReference type="PIRSF" id="PIRSF006060">
    <property type="entry name" value="AA_transporter"/>
    <property type="match status" value="1"/>
</dbReference>
<sequence>MRSEAVTTEGRRSKQLEPGVVSLWGLVSQSIAGMAPTCDVVAFMTAGAAFALVALPLSYLLAFGLMFIEVNTLYHLSKHRGGAGGYYSYVSAGLGPRAALVTALMVIFYQLVSVAGVPVYVAGVFLPGLAKAYLGVSLPGWFWMVMVLVFIGVPWGLSVAGIRPTVRTLVFTSSLEIVFLIVASSIIIGRSPLHTPLHPFDMAAVGVKGVALGMIFAITSFIGIGSHAPLGEEAKGVRTQQGRLIGKAAILSLTMVGVALTISAYALTVGWGQSAMAAFAKSPAPGVEVFLRYLGPVGAVALVVLAVNSALMDDVALLNSSARVLYAVGRDQLLQTSFSVVNGRRAPAAALSAVAALAIAVAFGFGLWLGPSNAFNVLTTAVLFGLVTAHTLMNLSLMRISYRERRAVQVLFHLVLPVVAMGLFWVVLYESIVPFTFPLAWAAVVWVVVLVPSVAWSWWSIGHGRVLPGRDRHLGTPPPEATTPVAPTLPG</sequence>
<feature type="transmembrane region" description="Helical" evidence="6">
    <location>
        <begin position="249"/>
        <end position="270"/>
    </location>
</feature>
<evidence type="ECO:0000256" key="6">
    <source>
        <dbReference type="SAM" id="Phobius"/>
    </source>
</evidence>
<feature type="transmembrane region" description="Helical" evidence="6">
    <location>
        <begin position="348"/>
        <end position="369"/>
    </location>
</feature>